<reference evidence="7" key="1">
    <citation type="submission" date="2014-02" db="EMBL/GenBank/DDBJ databases">
        <authorList>
            <person name="Genoscope - CEA"/>
        </authorList>
    </citation>
    <scope>NUCLEOTIDE SEQUENCE</scope>
    <source>
        <strain evidence="7">LS3</strain>
    </source>
</reference>
<dbReference type="GO" id="GO:0005737">
    <property type="term" value="C:cytoplasm"/>
    <property type="evidence" value="ECO:0007669"/>
    <property type="project" value="TreeGrafter"/>
</dbReference>
<keyword evidence="5" id="KW-1133">Transmembrane helix</keyword>
<dbReference type="CDD" id="cd03419">
    <property type="entry name" value="GRX_GRXh_1_2_like"/>
    <property type="match status" value="1"/>
</dbReference>
<dbReference type="GO" id="GO:0034599">
    <property type="term" value="P:cellular response to oxidative stress"/>
    <property type="evidence" value="ECO:0007669"/>
    <property type="project" value="TreeGrafter"/>
</dbReference>
<dbReference type="GO" id="GO:0005634">
    <property type="term" value="C:nucleus"/>
    <property type="evidence" value="ECO:0007669"/>
    <property type="project" value="TreeGrafter"/>
</dbReference>
<dbReference type="PANTHER" id="PTHR45694:SF18">
    <property type="entry name" value="GLUTAREDOXIN-1-RELATED"/>
    <property type="match status" value="1"/>
</dbReference>
<dbReference type="GO" id="GO:0015038">
    <property type="term" value="F:glutathione disulfide oxidoreductase activity"/>
    <property type="evidence" value="ECO:0007669"/>
    <property type="project" value="TreeGrafter"/>
</dbReference>
<keyword evidence="1" id="KW-0813">Transport</keyword>
<dbReference type="NCBIfam" id="TIGR02180">
    <property type="entry name" value="GRX_euk"/>
    <property type="match status" value="1"/>
</dbReference>
<dbReference type="PROSITE" id="PS00195">
    <property type="entry name" value="GLUTAREDOXIN_1"/>
    <property type="match status" value="1"/>
</dbReference>
<feature type="transmembrane region" description="Helical" evidence="5">
    <location>
        <begin position="46"/>
        <end position="64"/>
    </location>
</feature>
<gene>
    <name evidence="7" type="ORF">GNLVRS02_ARAD1B20702g</name>
</gene>
<dbReference type="PANTHER" id="PTHR45694">
    <property type="entry name" value="GLUTAREDOXIN 2"/>
    <property type="match status" value="1"/>
</dbReference>
<proteinExistence type="predicted"/>
<keyword evidence="2" id="KW-0249">Electron transport</keyword>
<dbReference type="InterPro" id="IPR011899">
    <property type="entry name" value="Glutaredoxin_euk/vir"/>
</dbReference>
<evidence type="ECO:0000256" key="5">
    <source>
        <dbReference type="SAM" id="Phobius"/>
    </source>
</evidence>
<accession>A0A060TC62</accession>
<dbReference type="EMBL" id="HG937692">
    <property type="protein sequence ID" value="CDP36776.1"/>
    <property type="molecule type" value="Genomic_DNA"/>
</dbReference>
<dbReference type="Pfam" id="PF00462">
    <property type="entry name" value="Glutaredoxin"/>
    <property type="match status" value="1"/>
</dbReference>
<reference evidence="7" key="2">
    <citation type="submission" date="2014-06" db="EMBL/GenBank/DDBJ databases">
        <title>The complete genome of Blastobotrys (Arxula) adeninivorans LS3 - a yeast of biotechnological interest.</title>
        <authorList>
            <person name="Kunze G."/>
            <person name="Gaillardin C."/>
            <person name="Czernicka M."/>
            <person name="Durrens P."/>
            <person name="Martin T."/>
            <person name="Boer E."/>
            <person name="Gabaldon T."/>
            <person name="Cruz J."/>
            <person name="Talla E."/>
            <person name="Marck C."/>
            <person name="Goffeau A."/>
            <person name="Barbe V."/>
            <person name="Baret P."/>
            <person name="Baronian K."/>
            <person name="Beier S."/>
            <person name="Bleykasten C."/>
            <person name="Bode R."/>
            <person name="Casaregola S."/>
            <person name="Despons L."/>
            <person name="Fairhead C."/>
            <person name="Giersberg M."/>
            <person name="Gierski P."/>
            <person name="Hahnel U."/>
            <person name="Hartmann A."/>
            <person name="Jankowska D."/>
            <person name="Jubin C."/>
            <person name="Jung P."/>
            <person name="Lafontaine I."/>
            <person name="Leh-Louis V."/>
            <person name="Lemaire M."/>
            <person name="Marcet-Houben M."/>
            <person name="Mascher M."/>
            <person name="Morel G."/>
            <person name="Richard G.-F."/>
            <person name="Riechen J."/>
            <person name="Sacerdot C."/>
            <person name="Sarkar A."/>
            <person name="Savel G."/>
            <person name="Schacherer J."/>
            <person name="Sherman D."/>
            <person name="Straub M.-L."/>
            <person name="Stein N."/>
            <person name="Thierry A."/>
            <person name="Trautwein-Schult A."/>
            <person name="Westhof E."/>
            <person name="Worch S."/>
            <person name="Dujon B."/>
            <person name="Souciet J.-L."/>
            <person name="Wincker P."/>
            <person name="Scholz U."/>
            <person name="Neuveglise N."/>
        </authorList>
    </citation>
    <scope>NUCLEOTIDE SEQUENCE</scope>
    <source>
        <strain evidence="7">LS3</strain>
    </source>
</reference>
<evidence type="ECO:0000313" key="7">
    <source>
        <dbReference type="EMBL" id="CDP36776.1"/>
    </source>
</evidence>
<evidence type="ECO:0000256" key="2">
    <source>
        <dbReference type="ARBA" id="ARBA00022982"/>
    </source>
</evidence>
<evidence type="ECO:0000256" key="4">
    <source>
        <dbReference type="ARBA" id="ARBA00023284"/>
    </source>
</evidence>
<organism evidence="7">
    <name type="scientific">Blastobotrys adeninivorans</name>
    <name type="common">Yeast</name>
    <name type="synonym">Arxula adeninivorans</name>
    <dbReference type="NCBI Taxonomy" id="409370"/>
    <lineage>
        <taxon>Eukaryota</taxon>
        <taxon>Fungi</taxon>
        <taxon>Dikarya</taxon>
        <taxon>Ascomycota</taxon>
        <taxon>Saccharomycotina</taxon>
        <taxon>Dipodascomycetes</taxon>
        <taxon>Dipodascales</taxon>
        <taxon>Trichomonascaceae</taxon>
        <taxon>Blastobotrys</taxon>
    </lineage>
</organism>
<evidence type="ECO:0000259" key="6">
    <source>
        <dbReference type="Pfam" id="PF00462"/>
    </source>
</evidence>
<keyword evidence="5" id="KW-0472">Membrane</keyword>
<dbReference type="InterPro" id="IPR014025">
    <property type="entry name" value="Glutaredoxin_subgr"/>
</dbReference>
<protein>
    <submittedName>
        <fullName evidence="7">ARAD1B20702p</fullName>
    </submittedName>
</protein>
<keyword evidence="3" id="KW-1015">Disulfide bond</keyword>
<name>A0A060TC62_BLAAD</name>
<dbReference type="Gene3D" id="3.40.30.10">
    <property type="entry name" value="Glutaredoxin"/>
    <property type="match status" value="1"/>
</dbReference>
<dbReference type="AlphaFoldDB" id="A0A060TC62"/>
<evidence type="ECO:0000256" key="1">
    <source>
        <dbReference type="ARBA" id="ARBA00022448"/>
    </source>
</evidence>
<dbReference type="InterPro" id="IPR011767">
    <property type="entry name" value="GLR_AS"/>
</dbReference>
<sequence length="176" mass="19192">MFRCPLIKHLPPTRRGVLHSATHHSTCARRADSRASIVTVSLGPEMIALIIAAVVGVLMLRRIIEYFTGPEEMPSARHVERLTSLIKGHSVFVASKSWCPYCRSTLDTLKAAGATPEVLQLDQEQEGSTLQKALQDMTGQRTVPQIFVGGKFIGGNSDLQAIKASKLKEMLASAKL</sequence>
<keyword evidence="5" id="KW-0812">Transmembrane</keyword>
<evidence type="ECO:0000256" key="3">
    <source>
        <dbReference type="ARBA" id="ARBA00023157"/>
    </source>
</evidence>
<feature type="domain" description="Glutaredoxin" evidence="6">
    <location>
        <begin position="91"/>
        <end position="153"/>
    </location>
</feature>
<dbReference type="PhylomeDB" id="A0A060TC62"/>
<dbReference type="InterPro" id="IPR036249">
    <property type="entry name" value="Thioredoxin-like_sf"/>
</dbReference>
<dbReference type="PRINTS" id="PR00160">
    <property type="entry name" value="GLUTAREDOXIN"/>
</dbReference>
<dbReference type="InterPro" id="IPR002109">
    <property type="entry name" value="Glutaredoxin"/>
</dbReference>
<dbReference type="SUPFAM" id="SSF52833">
    <property type="entry name" value="Thioredoxin-like"/>
    <property type="match status" value="1"/>
</dbReference>
<dbReference type="PROSITE" id="PS51354">
    <property type="entry name" value="GLUTAREDOXIN_2"/>
    <property type="match status" value="1"/>
</dbReference>
<keyword evidence="4" id="KW-0676">Redox-active center</keyword>